<protein>
    <submittedName>
        <fullName evidence="1">Uncharacterized protein</fullName>
    </submittedName>
</protein>
<name>A0A0F8XDA0_9ZZZZ</name>
<sequence length="90" mass="9457">MTQHTPGPWIVSGLLDTGAGFDWVNADGPQAVAKICVPSPHPNVVDAREMAKANARLIAAAPELLEALRDLIIACNMSPGQELTVSLAIE</sequence>
<dbReference type="AlphaFoldDB" id="A0A0F8XDA0"/>
<evidence type="ECO:0000313" key="1">
    <source>
        <dbReference type="EMBL" id="KKK67177.1"/>
    </source>
</evidence>
<proteinExistence type="predicted"/>
<accession>A0A0F8XDA0</accession>
<feature type="non-terminal residue" evidence="1">
    <location>
        <position position="90"/>
    </location>
</feature>
<comment type="caution">
    <text evidence="1">The sequence shown here is derived from an EMBL/GenBank/DDBJ whole genome shotgun (WGS) entry which is preliminary data.</text>
</comment>
<dbReference type="EMBL" id="LAZR01059733">
    <property type="protein sequence ID" value="KKK67177.1"/>
    <property type="molecule type" value="Genomic_DNA"/>
</dbReference>
<gene>
    <name evidence="1" type="ORF">LCGC14_2956660</name>
</gene>
<organism evidence="1">
    <name type="scientific">marine sediment metagenome</name>
    <dbReference type="NCBI Taxonomy" id="412755"/>
    <lineage>
        <taxon>unclassified sequences</taxon>
        <taxon>metagenomes</taxon>
        <taxon>ecological metagenomes</taxon>
    </lineage>
</organism>
<reference evidence="1" key="1">
    <citation type="journal article" date="2015" name="Nature">
        <title>Complex archaea that bridge the gap between prokaryotes and eukaryotes.</title>
        <authorList>
            <person name="Spang A."/>
            <person name="Saw J.H."/>
            <person name="Jorgensen S.L."/>
            <person name="Zaremba-Niedzwiedzka K."/>
            <person name="Martijn J."/>
            <person name="Lind A.E."/>
            <person name="van Eijk R."/>
            <person name="Schleper C."/>
            <person name="Guy L."/>
            <person name="Ettema T.J."/>
        </authorList>
    </citation>
    <scope>NUCLEOTIDE SEQUENCE</scope>
</reference>